<organism evidence="3 4">
    <name type="scientific">Actinopolyspora righensis</name>
    <dbReference type="NCBI Taxonomy" id="995060"/>
    <lineage>
        <taxon>Bacteria</taxon>
        <taxon>Bacillati</taxon>
        <taxon>Actinomycetota</taxon>
        <taxon>Actinomycetes</taxon>
        <taxon>Actinopolysporales</taxon>
        <taxon>Actinopolysporaceae</taxon>
        <taxon>Actinopolyspora</taxon>
        <taxon>Actinopolyspora alba group</taxon>
    </lineage>
</organism>
<sequence length="242" mass="25938">MTPGRHRRTTNRLLVPLLLLGLSFGSASIAQAGPGGAGLGAAADATVVDSTGQPGRTVALTFDDGPNAGETSSMLDLLGEHRVKAVFCLWGQHVRENPELVRRIVAEGHVLCNHTMRHENMSTWSPADIRANLRATNEVIHEAVPGAEIRYFRAPYGAWGETPSVAADMGMQPLGWSLSVADWNRPGTDVLVRRLMGGISQGGVVLLHDGGGDRGQTVRAVSRVIPRLRDEGWRFTLPARSG</sequence>
<dbReference type="CDD" id="cd10917">
    <property type="entry name" value="CE4_NodB_like_6s_7s"/>
    <property type="match status" value="1"/>
</dbReference>
<evidence type="ECO:0000313" key="3">
    <source>
        <dbReference type="EMBL" id="SFT34785.1"/>
    </source>
</evidence>
<dbReference type="Proteomes" id="UP000199165">
    <property type="component" value="Unassembled WGS sequence"/>
</dbReference>
<dbReference type="AlphaFoldDB" id="A0A1I6X951"/>
<accession>A0A1I6X951</accession>
<keyword evidence="1" id="KW-0732">Signal</keyword>
<evidence type="ECO:0000259" key="2">
    <source>
        <dbReference type="PROSITE" id="PS51677"/>
    </source>
</evidence>
<protein>
    <submittedName>
        <fullName evidence="3">Peptidoglycan/xylan/chitin deacetylase, PgdA/CDA1 family</fullName>
    </submittedName>
</protein>
<dbReference type="PANTHER" id="PTHR10587">
    <property type="entry name" value="GLYCOSYL TRANSFERASE-RELATED"/>
    <property type="match status" value="1"/>
</dbReference>
<dbReference type="Gene3D" id="3.20.20.370">
    <property type="entry name" value="Glycoside hydrolase/deacetylase"/>
    <property type="match status" value="1"/>
</dbReference>
<evidence type="ECO:0000256" key="1">
    <source>
        <dbReference type="SAM" id="SignalP"/>
    </source>
</evidence>
<dbReference type="InterPro" id="IPR011330">
    <property type="entry name" value="Glyco_hydro/deAcase_b/a-brl"/>
</dbReference>
<dbReference type="STRING" id="995060.SAMN04487904_101357"/>
<dbReference type="GO" id="GO:0016810">
    <property type="term" value="F:hydrolase activity, acting on carbon-nitrogen (but not peptide) bonds"/>
    <property type="evidence" value="ECO:0007669"/>
    <property type="project" value="InterPro"/>
</dbReference>
<name>A0A1I6X951_9ACTN</name>
<dbReference type="Pfam" id="PF01522">
    <property type="entry name" value="Polysacc_deac_1"/>
    <property type="match status" value="1"/>
</dbReference>
<dbReference type="RefSeq" id="WP_092973029.1">
    <property type="nucleotide sequence ID" value="NZ_FPAT01000001.1"/>
</dbReference>
<gene>
    <name evidence="3" type="ORF">SAMN04487904_101357</name>
</gene>
<dbReference type="InterPro" id="IPR002509">
    <property type="entry name" value="NODB_dom"/>
</dbReference>
<feature type="chain" id="PRO_5011642404" evidence="1">
    <location>
        <begin position="33"/>
        <end position="242"/>
    </location>
</feature>
<dbReference type="PROSITE" id="PS51677">
    <property type="entry name" value="NODB"/>
    <property type="match status" value="1"/>
</dbReference>
<keyword evidence="4" id="KW-1185">Reference proteome</keyword>
<proteinExistence type="predicted"/>
<dbReference type="EMBL" id="FPAT01000001">
    <property type="protein sequence ID" value="SFT34785.1"/>
    <property type="molecule type" value="Genomic_DNA"/>
</dbReference>
<feature type="domain" description="NodB homology" evidence="2">
    <location>
        <begin position="56"/>
        <end position="236"/>
    </location>
</feature>
<feature type="signal peptide" evidence="1">
    <location>
        <begin position="1"/>
        <end position="32"/>
    </location>
</feature>
<dbReference type="GO" id="GO:0005975">
    <property type="term" value="P:carbohydrate metabolic process"/>
    <property type="evidence" value="ECO:0007669"/>
    <property type="project" value="InterPro"/>
</dbReference>
<dbReference type="SUPFAM" id="SSF88713">
    <property type="entry name" value="Glycoside hydrolase/deacetylase"/>
    <property type="match status" value="1"/>
</dbReference>
<dbReference type="InterPro" id="IPR050248">
    <property type="entry name" value="Polysacc_deacetylase_ArnD"/>
</dbReference>
<evidence type="ECO:0000313" key="4">
    <source>
        <dbReference type="Proteomes" id="UP000199165"/>
    </source>
</evidence>
<reference evidence="4" key="1">
    <citation type="submission" date="2016-10" db="EMBL/GenBank/DDBJ databases">
        <authorList>
            <person name="Varghese N."/>
            <person name="Submissions S."/>
        </authorList>
    </citation>
    <scope>NUCLEOTIDE SEQUENCE [LARGE SCALE GENOMIC DNA]</scope>
    <source>
        <strain evidence="4">DSM 45501</strain>
    </source>
</reference>